<evidence type="ECO:0000313" key="1">
    <source>
        <dbReference type="EMBL" id="RMO72951.1"/>
    </source>
</evidence>
<reference evidence="1 2" key="1">
    <citation type="submission" date="2018-08" db="EMBL/GenBank/DDBJ databases">
        <title>Recombination of ecologically and evolutionarily significant loci maintains genetic cohesion in the Pseudomonas syringae species complex.</title>
        <authorList>
            <person name="Dillon M."/>
            <person name="Thakur S."/>
            <person name="Almeida R.N.D."/>
            <person name="Weir B.S."/>
            <person name="Guttman D.S."/>
        </authorList>
    </citation>
    <scope>NUCLEOTIDE SEQUENCE [LARGE SCALE GENOMIC DNA]</scope>
    <source>
        <strain evidence="1 2">ICMP 4388</strain>
    </source>
</reference>
<proteinExistence type="predicted"/>
<comment type="caution">
    <text evidence="1">The sequence shown here is derived from an EMBL/GenBank/DDBJ whole genome shotgun (WGS) entry which is preliminary data.</text>
</comment>
<dbReference type="AlphaFoldDB" id="A0A3M3XSH6"/>
<protein>
    <submittedName>
        <fullName evidence="1">Uncharacterized protein</fullName>
    </submittedName>
</protein>
<evidence type="ECO:0000313" key="2">
    <source>
        <dbReference type="Proteomes" id="UP000274541"/>
    </source>
</evidence>
<dbReference type="EMBL" id="RBPX01000016">
    <property type="protein sequence ID" value="RMO72951.1"/>
    <property type="molecule type" value="Genomic_DNA"/>
</dbReference>
<name>A0A3M3XSH6_PSEAP</name>
<accession>A0A3M3XSH6</accession>
<organism evidence="1 2">
    <name type="scientific">Pseudomonas syringae pv. aptata</name>
    <dbReference type="NCBI Taxonomy" id="83167"/>
    <lineage>
        <taxon>Bacteria</taxon>
        <taxon>Pseudomonadati</taxon>
        <taxon>Pseudomonadota</taxon>
        <taxon>Gammaproteobacteria</taxon>
        <taxon>Pseudomonadales</taxon>
        <taxon>Pseudomonadaceae</taxon>
        <taxon>Pseudomonas</taxon>
        <taxon>Pseudomonas syringae</taxon>
    </lineage>
</organism>
<sequence>MITPLAAKSSDEAGSIVAILRALWWATKGQTFPTDDAR</sequence>
<gene>
    <name evidence="1" type="ORF">ALQ37_01708</name>
</gene>
<dbReference type="Proteomes" id="UP000274541">
    <property type="component" value="Unassembled WGS sequence"/>
</dbReference>